<dbReference type="Pfam" id="PF25200">
    <property type="entry name" value="DUF7833"/>
    <property type="match status" value="1"/>
</dbReference>
<dbReference type="InterPro" id="IPR057155">
    <property type="entry name" value="DUF7833"/>
</dbReference>
<dbReference type="Proteomes" id="UP000283868">
    <property type="component" value="Unassembled WGS sequence"/>
</dbReference>
<comment type="caution">
    <text evidence="2">The sequence shown here is derived from an EMBL/GenBank/DDBJ whole genome shotgun (WGS) entry which is preliminary data.</text>
</comment>
<organism evidence="2 3">
    <name type="scientific">Prevotella intermedia</name>
    <dbReference type="NCBI Taxonomy" id="28131"/>
    <lineage>
        <taxon>Bacteria</taxon>
        <taxon>Pseudomonadati</taxon>
        <taxon>Bacteroidota</taxon>
        <taxon>Bacteroidia</taxon>
        <taxon>Bacteroidales</taxon>
        <taxon>Prevotellaceae</taxon>
        <taxon>Prevotella</taxon>
    </lineage>
</organism>
<protein>
    <recommendedName>
        <fullName evidence="1">DUF7833 domain-containing protein</fullName>
    </recommendedName>
</protein>
<sequence>MNLYQLHSDFWRANEVETFTPSECQFYFFLLDRANAQHWAMPIRCPTGVICNALGTTKQNIGKVRTVLQRRGLISFVPGQHRNAPTTYTIIAVPERKGYSQLPNQLPNQFTLYNNIKDNNHNTIREKAVFSLSELQELLAKDKEWHRQMTVYFELQHLKPPDDFLPYFQEFFVHLGAKGYKEREETECKSHFHS</sequence>
<evidence type="ECO:0000313" key="3">
    <source>
        <dbReference type="Proteomes" id="UP000283868"/>
    </source>
</evidence>
<evidence type="ECO:0000313" key="2">
    <source>
        <dbReference type="EMBL" id="RRF88250.1"/>
    </source>
</evidence>
<dbReference type="AlphaFoldDB" id="A0A3R7VVY2"/>
<gene>
    <name evidence="2" type="ORF">D2S45_02775</name>
</gene>
<accession>A0A3R7VVY2</accession>
<dbReference type="EMBL" id="QXEN01000002">
    <property type="protein sequence ID" value="RRF88250.1"/>
    <property type="molecule type" value="Genomic_DNA"/>
</dbReference>
<keyword evidence="3" id="KW-1185">Reference proteome</keyword>
<name>A0A3R7VVY2_PREIN</name>
<proteinExistence type="predicted"/>
<feature type="domain" description="DUF7833" evidence="1">
    <location>
        <begin position="138"/>
        <end position="194"/>
    </location>
</feature>
<evidence type="ECO:0000259" key="1">
    <source>
        <dbReference type="Pfam" id="PF25200"/>
    </source>
</evidence>
<dbReference type="RefSeq" id="WP_124140188.1">
    <property type="nucleotide sequence ID" value="NZ_QXEM01000018.1"/>
</dbReference>
<reference evidence="2 3" key="1">
    <citation type="submission" date="2018-08" db="EMBL/GenBank/DDBJ databases">
        <title>Comparative analysis of Prevotella intermedia strains.</title>
        <authorList>
            <person name="Moon J.-H."/>
            <person name="Lee J.-H."/>
        </authorList>
    </citation>
    <scope>NUCLEOTIDE SEQUENCE [LARGE SCALE GENOMIC DNA]</scope>
    <source>
        <strain evidence="2 3">ATCC 15033</strain>
    </source>
</reference>